<dbReference type="InterPro" id="IPR013022">
    <property type="entry name" value="Xyl_isomerase-like_TIM-brl"/>
</dbReference>
<reference evidence="2" key="1">
    <citation type="submission" date="2020-10" db="EMBL/GenBank/DDBJ databases">
        <authorList>
            <person name="Kusch S."/>
        </authorList>
    </citation>
    <scope>NUCLEOTIDE SEQUENCE</scope>
    <source>
        <strain evidence="2">SwB9</strain>
    </source>
</reference>
<organism evidence="2 3">
    <name type="scientific">Sclerotinia trifoliorum</name>
    <dbReference type="NCBI Taxonomy" id="28548"/>
    <lineage>
        <taxon>Eukaryota</taxon>
        <taxon>Fungi</taxon>
        <taxon>Dikarya</taxon>
        <taxon>Ascomycota</taxon>
        <taxon>Pezizomycotina</taxon>
        <taxon>Leotiomycetes</taxon>
        <taxon>Helotiales</taxon>
        <taxon>Sclerotiniaceae</taxon>
        <taxon>Sclerotinia</taxon>
    </lineage>
</organism>
<dbReference type="PANTHER" id="PTHR12110">
    <property type="entry name" value="HYDROXYPYRUVATE ISOMERASE"/>
    <property type="match status" value="1"/>
</dbReference>
<dbReference type="AlphaFoldDB" id="A0A8H2W3F1"/>
<dbReference type="Gene3D" id="3.20.20.150">
    <property type="entry name" value="Divalent-metal-dependent TIM barrel enzymes"/>
    <property type="match status" value="1"/>
</dbReference>
<dbReference type="EMBL" id="CAJHIA010000033">
    <property type="protein sequence ID" value="CAD6448915.1"/>
    <property type="molecule type" value="Genomic_DNA"/>
</dbReference>
<evidence type="ECO:0000313" key="2">
    <source>
        <dbReference type="EMBL" id="CAD6448915.1"/>
    </source>
</evidence>
<comment type="caution">
    <text evidence="2">The sequence shown here is derived from an EMBL/GenBank/DDBJ whole genome shotgun (WGS) entry which is preliminary data.</text>
</comment>
<name>A0A8H2W3F1_9HELO</name>
<accession>A0A8H2W3F1</accession>
<dbReference type="Pfam" id="PF01261">
    <property type="entry name" value="AP_endonuc_2"/>
    <property type="match status" value="1"/>
</dbReference>
<evidence type="ECO:0000313" key="3">
    <source>
        <dbReference type="Proteomes" id="UP000624404"/>
    </source>
</evidence>
<dbReference type="OrthoDB" id="5360893at2759"/>
<dbReference type="SUPFAM" id="SSF51658">
    <property type="entry name" value="Xylose isomerase-like"/>
    <property type="match status" value="1"/>
</dbReference>
<dbReference type="Proteomes" id="UP000624404">
    <property type="component" value="Unassembled WGS sequence"/>
</dbReference>
<dbReference type="PANTHER" id="PTHR12110:SF57">
    <property type="entry name" value="DIOXYGENASE, PUTATIVE-RELATED"/>
    <property type="match status" value="1"/>
</dbReference>
<gene>
    <name evidence="2" type="ORF">SCLTRI_LOCUS8708</name>
</gene>
<dbReference type="InterPro" id="IPR036237">
    <property type="entry name" value="Xyl_isomerase-like_sf"/>
</dbReference>
<protein>
    <submittedName>
        <fullName evidence="2">90b0ddfd-c7d4-4d0b-9019-33dbc7172778</fullName>
    </submittedName>
</protein>
<sequence length="367" mass="41115">MSYKPAIASMSLGRCFAGHSLETKFKAARDAGLSGIEMFYEDLADLASTLPSHPSPSSHIHAAQYIRSLSSYYALPIIACGPFFVEEGLLSPSARKSKLQDLRLWFQVCRILGTDIIQIPSTFSSSSSTTTTPSLSKMISDLREIADLGAAQKPPFRFAFENLCFGSYIDTWSGAWEIVKGVDRENFGLCLDTFNIAGREFADPASPSGTVPNAHVAFKQSMEKMVRTIDPKKVFYIQVVDAERLATPLVQGHEFYSEGMKARMSWSRNCRLFLGEQERGGYLPVMDIVRAICDGLGYRGWVSFELFNRSLVERGDYVPMEHAERAVRSWEYVCGEMGWENLCANFYEKKAEKERRGEIGSEVMARL</sequence>
<keyword evidence="3" id="KW-1185">Reference proteome</keyword>
<dbReference type="InterPro" id="IPR050312">
    <property type="entry name" value="IolE/XylAMocC-like"/>
</dbReference>
<feature type="domain" description="Xylose isomerase-like TIM barrel" evidence="1">
    <location>
        <begin position="25"/>
        <end position="318"/>
    </location>
</feature>
<proteinExistence type="predicted"/>
<evidence type="ECO:0000259" key="1">
    <source>
        <dbReference type="Pfam" id="PF01261"/>
    </source>
</evidence>